<organism evidence="2 3">
    <name type="scientific">Larinioides sclopetarius</name>
    <dbReference type="NCBI Taxonomy" id="280406"/>
    <lineage>
        <taxon>Eukaryota</taxon>
        <taxon>Metazoa</taxon>
        <taxon>Ecdysozoa</taxon>
        <taxon>Arthropoda</taxon>
        <taxon>Chelicerata</taxon>
        <taxon>Arachnida</taxon>
        <taxon>Araneae</taxon>
        <taxon>Araneomorphae</taxon>
        <taxon>Entelegynae</taxon>
        <taxon>Araneoidea</taxon>
        <taxon>Araneidae</taxon>
        <taxon>Larinioides</taxon>
    </lineage>
</organism>
<proteinExistence type="predicted"/>
<keyword evidence="1" id="KW-1133">Transmembrane helix</keyword>
<feature type="transmembrane region" description="Helical" evidence="1">
    <location>
        <begin position="51"/>
        <end position="71"/>
    </location>
</feature>
<name>A0AAV2ALW5_9ARAC</name>
<sequence>MDGCPQKTYGGYHWQATMSGILRNLKDESELANTTNAQCHQPVRKKLTTEALVMLFVILAFLIFTLIRNAVSVYESYKAVGKGANSSIERKEDGATDTIEKKKSCPLETSRYAVFMMKPKKFLDCFCIKSNARRILNTVSTDEKLCSLHGIRSIVLIW</sequence>
<keyword evidence="1" id="KW-0472">Membrane</keyword>
<dbReference type="AlphaFoldDB" id="A0AAV2ALW5"/>
<dbReference type="EMBL" id="CAXIEN010000177">
    <property type="protein sequence ID" value="CAL1284189.1"/>
    <property type="molecule type" value="Genomic_DNA"/>
</dbReference>
<reference evidence="2 3" key="1">
    <citation type="submission" date="2024-04" db="EMBL/GenBank/DDBJ databases">
        <authorList>
            <person name="Rising A."/>
            <person name="Reimegard J."/>
            <person name="Sonavane S."/>
            <person name="Akerstrom W."/>
            <person name="Nylinder S."/>
            <person name="Hedman E."/>
            <person name="Kallberg Y."/>
        </authorList>
    </citation>
    <scope>NUCLEOTIDE SEQUENCE [LARGE SCALE GENOMIC DNA]</scope>
</reference>
<feature type="non-terminal residue" evidence="2">
    <location>
        <position position="158"/>
    </location>
</feature>
<protein>
    <submittedName>
        <fullName evidence="2">Uncharacterized protein</fullName>
    </submittedName>
</protein>
<keyword evidence="1" id="KW-0812">Transmembrane</keyword>
<keyword evidence="3" id="KW-1185">Reference proteome</keyword>
<gene>
    <name evidence="2" type="ORF">LARSCL_LOCUS13016</name>
</gene>
<evidence type="ECO:0000313" key="2">
    <source>
        <dbReference type="EMBL" id="CAL1284189.1"/>
    </source>
</evidence>
<dbReference type="Proteomes" id="UP001497382">
    <property type="component" value="Unassembled WGS sequence"/>
</dbReference>
<evidence type="ECO:0000313" key="3">
    <source>
        <dbReference type="Proteomes" id="UP001497382"/>
    </source>
</evidence>
<evidence type="ECO:0000256" key="1">
    <source>
        <dbReference type="SAM" id="Phobius"/>
    </source>
</evidence>
<accession>A0AAV2ALW5</accession>
<comment type="caution">
    <text evidence="2">The sequence shown here is derived from an EMBL/GenBank/DDBJ whole genome shotgun (WGS) entry which is preliminary data.</text>
</comment>